<proteinExistence type="predicted"/>
<organism evidence="1 2">
    <name type="scientific">Streptomyces osmaniensis</name>
    <dbReference type="NCBI Taxonomy" id="593134"/>
    <lineage>
        <taxon>Bacteria</taxon>
        <taxon>Bacillati</taxon>
        <taxon>Actinomycetota</taxon>
        <taxon>Actinomycetes</taxon>
        <taxon>Kitasatosporales</taxon>
        <taxon>Streptomycetaceae</taxon>
        <taxon>Streptomyces</taxon>
    </lineage>
</organism>
<dbReference type="Proteomes" id="UP001500707">
    <property type="component" value="Unassembled WGS sequence"/>
</dbReference>
<reference evidence="2" key="1">
    <citation type="journal article" date="2019" name="Int. J. Syst. Evol. Microbiol.">
        <title>The Global Catalogue of Microorganisms (GCM) 10K type strain sequencing project: providing services to taxonomists for standard genome sequencing and annotation.</title>
        <authorList>
            <consortium name="The Broad Institute Genomics Platform"/>
            <consortium name="The Broad Institute Genome Sequencing Center for Infectious Disease"/>
            <person name="Wu L."/>
            <person name="Ma J."/>
        </authorList>
    </citation>
    <scope>NUCLEOTIDE SEQUENCE [LARGE SCALE GENOMIC DNA]</scope>
    <source>
        <strain evidence="2">JCM 17656</strain>
    </source>
</reference>
<gene>
    <name evidence="1" type="ORF">GCM10022295_23070</name>
</gene>
<dbReference type="EMBL" id="BAABCE010000004">
    <property type="protein sequence ID" value="GAA3540373.1"/>
    <property type="molecule type" value="Genomic_DNA"/>
</dbReference>
<evidence type="ECO:0000313" key="1">
    <source>
        <dbReference type="EMBL" id="GAA3540373.1"/>
    </source>
</evidence>
<comment type="caution">
    <text evidence="1">The sequence shown here is derived from an EMBL/GenBank/DDBJ whole genome shotgun (WGS) entry which is preliminary data.</text>
</comment>
<name>A0ABP6VWB8_9ACTN</name>
<protein>
    <submittedName>
        <fullName evidence="1">Uncharacterized protein</fullName>
    </submittedName>
</protein>
<keyword evidence="2" id="KW-1185">Reference proteome</keyword>
<sequence length="93" mass="10498">MTFQQHGRRRTQRPGSGVGQVLEVDHQLQGVEVRSLTVVFREEQQPLLQGRERKDFTDGGWPIQAVLLTEELGGRKSGSFPTARRFPIALTLN</sequence>
<accession>A0ABP6VWB8</accession>
<evidence type="ECO:0000313" key="2">
    <source>
        <dbReference type="Proteomes" id="UP001500707"/>
    </source>
</evidence>